<accession>A0A016T312</accession>
<feature type="region of interest" description="Disordered" evidence="1">
    <location>
        <begin position="227"/>
        <end position="293"/>
    </location>
</feature>
<feature type="region of interest" description="Disordered" evidence="1">
    <location>
        <begin position="172"/>
        <end position="202"/>
    </location>
</feature>
<keyword evidence="3" id="KW-1185">Reference proteome</keyword>
<gene>
    <name evidence="2" type="primary">Acey_s0143.g2376</name>
    <name evidence="2" type="ORF">Y032_0143g2376</name>
</gene>
<dbReference type="PROSITE" id="PS51257">
    <property type="entry name" value="PROKAR_LIPOPROTEIN"/>
    <property type="match status" value="1"/>
</dbReference>
<dbReference type="AlphaFoldDB" id="A0A016T312"/>
<organism evidence="2 3">
    <name type="scientific">Ancylostoma ceylanicum</name>
    <dbReference type="NCBI Taxonomy" id="53326"/>
    <lineage>
        <taxon>Eukaryota</taxon>
        <taxon>Metazoa</taxon>
        <taxon>Ecdysozoa</taxon>
        <taxon>Nematoda</taxon>
        <taxon>Chromadorea</taxon>
        <taxon>Rhabditida</taxon>
        <taxon>Rhabditina</taxon>
        <taxon>Rhabditomorpha</taxon>
        <taxon>Strongyloidea</taxon>
        <taxon>Ancylostomatidae</taxon>
        <taxon>Ancylostomatinae</taxon>
        <taxon>Ancylostoma</taxon>
    </lineage>
</organism>
<evidence type="ECO:0000256" key="1">
    <source>
        <dbReference type="SAM" id="MobiDB-lite"/>
    </source>
</evidence>
<feature type="compositionally biased region" description="Basic and acidic residues" evidence="1">
    <location>
        <begin position="255"/>
        <end position="268"/>
    </location>
</feature>
<protein>
    <submittedName>
        <fullName evidence="2">Uncharacterized protein</fullName>
    </submittedName>
</protein>
<evidence type="ECO:0000313" key="2">
    <source>
        <dbReference type="EMBL" id="EYB97085.1"/>
    </source>
</evidence>
<dbReference type="Proteomes" id="UP000024635">
    <property type="component" value="Unassembled WGS sequence"/>
</dbReference>
<reference evidence="3" key="1">
    <citation type="journal article" date="2015" name="Nat. Genet.">
        <title>The genome and transcriptome of the zoonotic hookworm Ancylostoma ceylanicum identify infection-specific gene families.</title>
        <authorList>
            <person name="Schwarz E.M."/>
            <person name="Hu Y."/>
            <person name="Antoshechkin I."/>
            <person name="Miller M.M."/>
            <person name="Sternberg P.W."/>
            <person name="Aroian R.V."/>
        </authorList>
    </citation>
    <scope>NUCLEOTIDE SEQUENCE</scope>
    <source>
        <strain evidence="3">HY135</strain>
    </source>
</reference>
<dbReference type="EMBL" id="JARK01001479">
    <property type="protein sequence ID" value="EYB97085.1"/>
    <property type="molecule type" value="Genomic_DNA"/>
</dbReference>
<comment type="caution">
    <text evidence="2">The sequence shown here is derived from an EMBL/GenBank/DDBJ whole genome shotgun (WGS) entry which is preliminary data.</text>
</comment>
<evidence type="ECO:0000313" key="3">
    <source>
        <dbReference type="Proteomes" id="UP000024635"/>
    </source>
</evidence>
<feature type="compositionally biased region" description="Basic and acidic residues" evidence="1">
    <location>
        <begin position="190"/>
        <end position="202"/>
    </location>
</feature>
<proteinExistence type="predicted"/>
<name>A0A016T312_9BILA</name>
<sequence>MARIGRRAVLFIARMSFTGPRPAISMCISIVGCDGCRSNRLLVLAIAIANYATQEAALYMEYSPAVWLHVPLRRLSKKSYFPTAYICSSDSVGMSVITTAMATSDWLVRSEIAKPQAFTHMHSRGVDHDEAKRGVSPPRDWLSRALFPPSTDDSHEFARDFTILHTRNLNVKEGELPPKGGKHSFFLPHSDPHPYSRGHRDPNVCSDRRYHIAIAQPSGCVITVELERSPSSQSNETPRASPSPVQPAPAPSGSSKEKEAQDTPKDVEEVSDLESITGIDQLLESDRSGSISF</sequence>